<evidence type="ECO:0000313" key="4">
    <source>
        <dbReference type="Proteomes" id="UP000177122"/>
    </source>
</evidence>
<gene>
    <name evidence="3" type="ORF">A2845_05130</name>
</gene>
<evidence type="ECO:0000256" key="1">
    <source>
        <dbReference type="SAM" id="SignalP"/>
    </source>
</evidence>
<dbReference type="CDD" id="cd00063">
    <property type="entry name" value="FN3"/>
    <property type="match status" value="1"/>
</dbReference>
<dbReference type="EMBL" id="MHLI01000019">
    <property type="protein sequence ID" value="OGZ04846.1"/>
    <property type="molecule type" value="Genomic_DNA"/>
</dbReference>
<dbReference type="InterPro" id="IPR036116">
    <property type="entry name" value="FN3_sf"/>
</dbReference>
<organism evidence="3 4">
    <name type="scientific">Candidatus Lloydbacteria bacterium RIFCSPHIGHO2_01_FULL_49_22</name>
    <dbReference type="NCBI Taxonomy" id="1798658"/>
    <lineage>
        <taxon>Bacteria</taxon>
        <taxon>Candidatus Lloydiibacteriota</taxon>
    </lineage>
</organism>
<evidence type="ECO:0000313" key="3">
    <source>
        <dbReference type="EMBL" id="OGZ04846.1"/>
    </source>
</evidence>
<feature type="domain" description="Fibronectin type-III" evidence="2">
    <location>
        <begin position="376"/>
        <end position="459"/>
    </location>
</feature>
<dbReference type="Proteomes" id="UP000177122">
    <property type="component" value="Unassembled WGS sequence"/>
</dbReference>
<name>A0A1G2CU17_9BACT</name>
<accession>A0A1G2CU17</accession>
<reference evidence="3 4" key="1">
    <citation type="journal article" date="2016" name="Nat. Commun.">
        <title>Thousands of microbial genomes shed light on interconnected biogeochemical processes in an aquifer system.</title>
        <authorList>
            <person name="Anantharaman K."/>
            <person name="Brown C.T."/>
            <person name="Hug L.A."/>
            <person name="Sharon I."/>
            <person name="Castelle C.J."/>
            <person name="Probst A.J."/>
            <person name="Thomas B.C."/>
            <person name="Singh A."/>
            <person name="Wilkins M.J."/>
            <person name="Karaoz U."/>
            <person name="Brodie E.L."/>
            <person name="Williams K.H."/>
            <person name="Hubbard S.S."/>
            <person name="Banfield J.F."/>
        </authorList>
    </citation>
    <scope>NUCLEOTIDE SEQUENCE [LARGE SCALE GENOMIC DNA]</scope>
</reference>
<feature type="signal peptide" evidence="1">
    <location>
        <begin position="1"/>
        <end position="26"/>
    </location>
</feature>
<dbReference type="PROSITE" id="PS50853">
    <property type="entry name" value="FN3"/>
    <property type="match status" value="1"/>
</dbReference>
<evidence type="ECO:0000259" key="2">
    <source>
        <dbReference type="PROSITE" id="PS50853"/>
    </source>
</evidence>
<dbReference type="SUPFAM" id="SSF49265">
    <property type="entry name" value="Fibronectin type III"/>
    <property type="match status" value="1"/>
</dbReference>
<keyword evidence="1" id="KW-0732">Signal</keyword>
<dbReference type="AlphaFoldDB" id="A0A1G2CU17"/>
<feature type="chain" id="PRO_5009582395" description="Fibronectin type-III domain-containing protein" evidence="1">
    <location>
        <begin position="27"/>
        <end position="847"/>
    </location>
</feature>
<sequence>MKIKFAYLTFTLIALAALLPGATAQAAGPVGRLGWHSPISDILGDDASCGLTSVNLELMIRDVTTGNPVVGVSSALLAVSNQVTGVMVTSVNGTGSIIGPICFDPDTQVINVQISGGSGYYDFGANSIMENPATLPRNKHMRGTVWLTPTPAGQVEYTQLSPVNIITNINPSYRLQLNAFPPTYGATGLSRSRLFVVEWDLVNNTYGATKINADFPLSGGVGVKTIPAQSIADGVYVWMFYLGLNGSHNTGGYVPTQELKSGLATRNWPFMLDTTPPSIDPTTGHTPTDPYSSEEVTVTGSASDALAGIVNVKVFVDGTLECNQDFNYKHTPSACVVVVGPYAEGTTHPYYAVATDGAGNVTTSAVQNFTISRLPVVTAIANASCGSKEINLTWSPSSGAISYEIKRDNEVPVDVGNVTAYTDTGLNDATPYSYLVRAIQTRGPSAWSVLETTAITASSCSFTITAAPAANGTLTPLGVTNVMSGGSQTYSITPTGAHTIATVLVDTINNPAAVLSGTYTFTNVLAPHTISATFTQVPPPPAPTMTPNQTVSSGAVWSVSMTGTGSSVDCEFERTSAVYGNIPPAMVGLSFTANAAAGAFIGPGTATYSARCKDTYGQWSPLSTSVVTVSTSIPSRAVDPVPGNFGEIPLGGDTGVVTFRVSNPTGDAGSLLSGTVILTDSHFSCAPCSYTNIPVNGWQDIVVTYLPTVIGFTDSGFIRFTDNAPLAPYEKQVWGKGVSPIVFVPDPVNFGNVPLIRSKDLPLVVRNISTFPAGPSTITVPAPYSCVPASDCASAFIIPPLGSKTVTLHFQPIAVQSYTRIGTLLPQLYDFTITGAGVAAVFKVEEN</sequence>
<dbReference type="InterPro" id="IPR003961">
    <property type="entry name" value="FN3_dom"/>
</dbReference>
<dbReference type="Gene3D" id="2.60.40.10">
    <property type="entry name" value="Immunoglobulins"/>
    <property type="match status" value="3"/>
</dbReference>
<dbReference type="InterPro" id="IPR013783">
    <property type="entry name" value="Ig-like_fold"/>
</dbReference>
<proteinExistence type="predicted"/>
<protein>
    <recommendedName>
        <fullName evidence="2">Fibronectin type-III domain-containing protein</fullName>
    </recommendedName>
</protein>
<dbReference type="SMART" id="SM00060">
    <property type="entry name" value="FN3"/>
    <property type="match status" value="1"/>
</dbReference>
<comment type="caution">
    <text evidence="3">The sequence shown here is derived from an EMBL/GenBank/DDBJ whole genome shotgun (WGS) entry which is preliminary data.</text>
</comment>